<dbReference type="FunFam" id="1.10.630.10:FF:000026">
    <property type="entry name" value="Cytochrome P450 82C4"/>
    <property type="match status" value="1"/>
</dbReference>
<comment type="cofactor">
    <cofactor evidence="7">
        <name>heme</name>
        <dbReference type="ChEBI" id="CHEBI:30413"/>
    </cofactor>
</comment>
<dbReference type="Pfam" id="PF00067">
    <property type="entry name" value="p450"/>
    <property type="match status" value="1"/>
</dbReference>
<keyword evidence="6 8" id="KW-0503">Monooxygenase</keyword>
<organism evidence="10 12">
    <name type="scientific">Punica granatum</name>
    <name type="common">Pomegranate</name>
    <dbReference type="NCBI Taxonomy" id="22663"/>
    <lineage>
        <taxon>Eukaryota</taxon>
        <taxon>Viridiplantae</taxon>
        <taxon>Streptophyta</taxon>
        <taxon>Embryophyta</taxon>
        <taxon>Tracheophyta</taxon>
        <taxon>Spermatophyta</taxon>
        <taxon>Magnoliopsida</taxon>
        <taxon>eudicotyledons</taxon>
        <taxon>Gunneridae</taxon>
        <taxon>Pentapetalae</taxon>
        <taxon>rosids</taxon>
        <taxon>malvids</taxon>
        <taxon>Myrtales</taxon>
        <taxon>Lythraceae</taxon>
        <taxon>Punica</taxon>
    </lineage>
</organism>
<evidence type="ECO:0000256" key="8">
    <source>
        <dbReference type="RuleBase" id="RU000461"/>
    </source>
</evidence>
<comment type="similarity">
    <text evidence="1 8">Belongs to the cytochrome P450 family.</text>
</comment>
<accession>A0A218WPR6</accession>
<dbReference type="GO" id="GO:0020037">
    <property type="term" value="F:heme binding"/>
    <property type="evidence" value="ECO:0007669"/>
    <property type="project" value="InterPro"/>
</dbReference>
<evidence type="ECO:0000256" key="9">
    <source>
        <dbReference type="SAM" id="SignalP"/>
    </source>
</evidence>
<dbReference type="Gene3D" id="1.10.630.10">
    <property type="entry name" value="Cytochrome P450"/>
    <property type="match status" value="1"/>
</dbReference>
<dbReference type="Proteomes" id="UP000197138">
    <property type="component" value="Unassembled WGS sequence"/>
</dbReference>
<evidence type="ECO:0000256" key="6">
    <source>
        <dbReference type="ARBA" id="ARBA00023033"/>
    </source>
</evidence>
<evidence type="ECO:0000256" key="1">
    <source>
        <dbReference type="ARBA" id="ARBA00010617"/>
    </source>
</evidence>
<dbReference type="AlphaFoldDB" id="A0A218WPR6"/>
<evidence type="ECO:0000256" key="3">
    <source>
        <dbReference type="ARBA" id="ARBA00022723"/>
    </source>
</evidence>
<keyword evidence="9" id="KW-0732">Signal</keyword>
<dbReference type="EMBL" id="PGOL01002357">
    <property type="protein sequence ID" value="PKI48664.1"/>
    <property type="molecule type" value="Genomic_DNA"/>
</dbReference>
<comment type="caution">
    <text evidence="10">The sequence shown here is derived from an EMBL/GenBank/DDBJ whole genome shotgun (WGS) entry which is preliminary data.</text>
</comment>
<reference evidence="12" key="1">
    <citation type="journal article" date="2017" name="Plant J.">
        <title>The pomegranate (Punica granatum L.) genome and the genomics of punicalagin biosynthesis.</title>
        <authorList>
            <person name="Qin G."/>
            <person name="Xu C."/>
            <person name="Ming R."/>
            <person name="Tang H."/>
            <person name="Guyot R."/>
            <person name="Kramer E.M."/>
            <person name="Hu Y."/>
            <person name="Yi X."/>
            <person name="Qi Y."/>
            <person name="Xu X."/>
            <person name="Gao Z."/>
            <person name="Pan H."/>
            <person name="Jian J."/>
            <person name="Tian Y."/>
            <person name="Yue Z."/>
            <person name="Xu Y."/>
        </authorList>
    </citation>
    <scope>NUCLEOTIDE SEQUENCE [LARGE SCALE GENOMIC DNA]</scope>
    <source>
        <strain evidence="12">cv. Dabenzi</strain>
    </source>
</reference>
<keyword evidence="4 8" id="KW-0560">Oxidoreductase</keyword>
<evidence type="ECO:0000313" key="10">
    <source>
        <dbReference type="EMBL" id="OWM74469.1"/>
    </source>
</evidence>
<keyword evidence="13" id="KW-1185">Reference proteome</keyword>
<evidence type="ECO:0000256" key="4">
    <source>
        <dbReference type="ARBA" id="ARBA00023002"/>
    </source>
</evidence>
<keyword evidence="5 7" id="KW-0408">Iron</keyword>
<evidence type="ECO:0000256" key="5">
    <source>
        <dbReference type="ARBA" id="ARBA00023004"/>
    </source>
</evidence>
<dbReference type="SUPFAM" id="SSF48264">
    <property type="entry name" value="Cytochrome P450"/>
    <property type="match status" value="1"/>
</dbReference>
<gene>
    <name evidence="10" type="ORF">CDL15_Pgr003972</name>
    <name evidence="11" type="ORF">CRG98_030951</name>
</gene>
<feature type="signal peptide" evidence="9">
    <location>
        <begin position="1"/>
        <end position="15"/>
    </location>
</feature>
<dbReference type="GO" id="GO:0005506">
    <property type="term" value="F:iron ion binding"/>
    <property type="evidence" value="ECO:0007669"/>
    <property type="project" value="InterPro"/>
</dbReference>
<dbReference type="CDD" id="cd20654">
    <property type="entry name" value="CYP82"/>
    <property type="match status" value="1"/>
</dbReference>
<dbReference type="STRING" id="22663.A0A218WPR6"/>
<evidence type="ECO:0000313" key="11">
    <source>
        <dbReference type="EMBL" id="PKI48664.1"/>
    </source>
</evidence>
<keyword evidence="3 7" id="KW-0479">Metal-binding</keyword>
<dbReference type="InterPro" id="IPR017972">
    <property type="entry name" value="Cyt_P450_CS"/>
</dbReference>
<dbReference type="PRINTS" id="PR00463">
    <property type="entry name" value="EP450I"/>
</dbReference>
<dbReference type="InterPro" id="IPR050651">
    <property type="entry name" value="Plant_Cytochrome_P450_Monoox"/>
</dbReference>
<evidence type="ECO:0000313" key="13">
    <source>
        <dbReference type="Proteomes" id="UP000233551"/>
    </source>
</evidence>
<dbReference type="InterPro" id="IPR002401">
    <property type="entry name" value="Cyt_P450_E_grp-I"/>
</dbReference>
<dbReference type="PRINTS" id="PR00385">
    <property type="entry name" value="P450"/>
</dbReference>
<sequence length="522" mass="59006">MDMAILLLIFLIIFSYRFLRKKSNNVGQGKHAPEPDGAWPIIGHLRLLSGGDQLLYRTLGAMADKYGPTFSIRLGTRRALVISRWEEAKECFTINDKAFASRPILAATKLMCYDCAMFGLAPYSNYWREMRKMVNHELLTNSQLEKIRHVWEPEIDESMKELYNSICTEDNAQSLPINLTQWFDNLTLNVIVRLVAGKRFYSVSTDGCQDSEATRCQNAILQFFHLMGIFVVSDALPFLSWLDLQGHEKAMKETFKQLDPILEGWLQEHRLRRALCADGTRSEQDFIDVMLSIQETGRFSNFRFDADTCIKSTCLSTILGGGGTTPVTLTWAVSLLINNRRVLKKAQQELDTVVGPNRPVHESDIKNLPYIRAIIEETFRLYPPGPLLAPRECIEDCTVAGYSVPAGTRLVVNTWKIQRDPTVWTDPLEFRPERFLTSKAHVDALGPSFKLIPFGFGRRSCPGASFALHVLHLTLARLIHAFDLATLNDQPVDMTESPGLSLPKATPLEILLSPRVDKGLFI</sequence>
<reference evidence="10" key="2">
    <citation type="submission" date="2017-06" db="EMBL/GenBank/DDBJ databases">
        <title>The pomegranate genome and the genomics of punicalagin biosynthesis.</title>
        <authorList>
            <person name="Xu C."/>
        </authorList>
    </citation>
    <scope>NUCLEOTIDE SEQUENCE [LARGE SCALE GENOMIC DNA]</scope>
    <source>
        <tissue evidence="10">Fresh leaf</tissue>
    </source>
</reference>
<evidence type="ECO:0000313" key="12">
    <source>
        <dbReference type="Proteomes" id="UP000197138"/>
    </source>
</evidence>
<dbReference type="InterPro" id="IPR001128">
    <property type="entry name" value="Cyt_P450"/>
</dbReference>
<dbReference type="PANTHER" id="PTHR47947">
    <property type="entry name" value="CYTOCHROME P450 82C3-RELATED"/>
    <property type="match status" value="1"/>
</dbReference>
<dbReference type="GO" id="GO:0016709">
    <property type="term" value="F:oxidoreductase activity, acting on paired donors, with incorporation or reduction of molecular oxygen, NAD(P)H as one donor, and incorporation of one atom of oxygen"/>
    <property type="evidence" value="ECO:0007669"/>
    <property type="project" value="UniProtKB-ARBA"/>
</dbReference>
<dbReference type="OrthoDB" id="2789670at2759"/>
<evidence type="ECO:0000256" key="2">
    <source>
        <dbReference type="ARBA" id="ARBA00022617"/>
    </source>
</evidence>
<dbReference type="InterPro" id="IPR036396">
    <property type="entry name" value="Cyt_P450_sf"/>
</dbReference>
<feature type="chain" id="PRO_5014071737" evidence="9">
    <location>
        <begin position="16"/>
        <end position="522"/>
    </location>
</feature>
<protein>
    <submittedName>
        <fullName evidence="10">Uncharacterized protein</fullName>
    </submittedName>
</protein>
<feature type="binding site" description="axial binding residue" evidence="7">
    <location>
        <position position="461"/>
    </location>
    <ligand>
        <name>heme</name>
        <dbReference type="ChEBI" id="CHEBI:30413"/>
    </ligand>
    <ligandPart>
        <name>Fe</name>
        <dbReference type="ChEBI" id="CHEBI:18248"/>
    </ligandPart>
</feature>
<dbReference type="EMBL" id="MTKT01003769">
    <property type="protein sequence ID" value="OWM74469.1"/>
    <property type="molecule type" value="Genomic_DNA"/>
</dbReference>
<evidence type="ECO:0000256" key="7">
    <source>
        <dbReference type="PIRSR" id="PIRSR602401-1"/>
    </source>
</evidence>
<dbReference type="GeneID" id="116215278"/>
<dbReference type="PROSITE" id="PS00086">
    <property type="entry name" value="CYTOCHROME_P450"/>
    <property type="match status" value="1"/>
</dbReference>
<dbReference type="PANTHER" id="PTHR47947:SF19">
    <property type="entry name" value="CYTOCHROME P450 82C3-RELATED"/>
    <property type="match status" value="1"/>
</dbReference>
<name>A0A218WPR6_PUNGR</name>
<reference evidence="11 13" key="3">
    <citation type="submission" date="2017-11" db="EMBL/GenBank/DDBJ databases">
        <title>De-novo sequencing of pomegranate (Punica granatum L.) genome.</title>
        <authorList>
            <person name="Akparov Z."/>
            <person name="Amiraslanov A."/>
            <person name="Hajiyeva S."/>
            <person name="Abbasov M."/>
            <person name="Kaur K."/>
            <person name="Hamwieh A."/>
            <person name="Solovyev V."/>
            <person name="Salamov A."/>
            <person name="Braich B."/>
            <person name="Kosarev P."/>
            <person name="Mahmoud A."/>
            <person name="Hajiyev E."/>
            <person name="Babayeva S."/>
            <person name="Izzatullayeva V."/>
            <person name="Mammadov A."/>
            <person name="Mammadov A."/>
            <person name="Sharifova S."/>
            <person name="Ojaghi J."/>
            <person name="Eynullazada K."/>
            <person name="Bayramov B."/>
            <person name="Abdulazimova A."/>
            <person name="Shahmuradov I."/>
        </authorList>
    </citation>
    <scope>NUCLEOTIDE SEQUENCE [LARGE SCALE GENOMIC DNA]</scope>
    <source>
        <strain evidence="11">AG2017</strain>
        <strain evidence="13">cv. AG2017</strain>
        <tissue evidence="11">Leaf</tissue>
    </source>
</reference>
<keyword evidence="2 7" id="KW-0349">Heme</keyword>
<proteinExistence type="inferred from homology"/>
<dbReference type="Proteomes" id="UP000233551">
    <property type="component" value="Unassembled WGS sequence"/>
</dbReference>